<keyword evidence="2 5" id="KW-0812">Transmembrane</keyword>
<keyword evidence="8" id="KW-1185">Reference proteome</keyword>
<feature type="transmembrane region" description="Helical" evidence="5">
    <location>
        <begin position="16"/>
        <end position="33"/>
    </location>
</feature>
<dbReference type="GO" id="GO:0016020">
    <property type="term" value="C:membrane"/>
    <property type="evidence" value="ECO:0007669"/>
    <property type="project" value="UniProtKB-SubCell"/>
</dbReference>
<evidence type="ECO:0000259" key="6">
    <source>
        <dbReference type="Pfam" id="PF03151"/>
    </source>
</evidence>
<feature type="transmembrane region" description="Helical" evidence="5">
    <location>
        <begin position="53"/>
        <end position="73"/>
    </location>
</feature>
<comment type="caution">
    <text evidence="7">The sequence shown here is derived from an EMBL/GenBank/DDBJ whole genome shotgun (WGS) entry which is preliminary data.</text>
</comment>
<feature type="domain" description="Sugar phosphate transporter" evidence="6">
    <location>
        <begin position="4"/>
        <end position="105"/>
    </location>
</feature>
<dbReference type="STRING" id="888268.A0A1E5UZ87"/>
<reference evidence="7 8" key="1">
    <citation type="submission" date="2016-09" db="EMBL/GenBank/DDBJ databases">
        <title>The draft genome of Dichanthelium oligosanthes: A C3 panicoid grass species.</title>
        <authorList>
            <person name="Studer A.J."/>
            <person name="Schnable J.C."/>
            <person name="Brutnell T.P."/>
        </authorList>
    </citation>
    <scope>NUCLEOTIDE SEQUENCE [LARGE SCALE GENOMIC DNA]</scope>
    <source>
        <strain evidence="8">cv. Kellogg 1175</strain>
        <tissue evidence="7">Leaf</tissue>
    </source>
</reference>
<organism evidence="7 8">
    <name type="scientific">Dichanthelium oligosanthes</name>
    <dbReference type="NCBI Taxonomy" id="888268"/>
    <lineage>
        <taxon>Eukaryota</taxon>
        <taxon>Viridiplantae</taxon>
        <taxon>Streptophyta</taxon>
        <taxon>Embryophyta</taxon>
        <taxon>Tracheophyta</taxon>
        <taxon>Spermatophyta</taxon>
        <taxon>Magnoliopsida</taxon>
        <taxon>Liliopsida</taxon>
        <taxon>Poales</taxon>
        <taxon>Poaceae</taxon>
        <taxon>PACMAD clade</taxon>
        <taxon>Panicoideae</taxon>
        <taxon>Panicodae</taxon>
        <taxon>Paniceae</taxon>
        <taxon>Dichantheliinae</taxon>
        <taxon>Dichanthelium</taxon>
    </lineage>
</organism>
<evidence type="ECO:0000256" key="3">
    <source>
        <dbReference type="ARBA" id="ARBA00022989"/>
    </source>
</evidence>
<dbReference type="InterPro" id="IPR004853">
    <property type="entry name" value="Sugar_P_trans_dom"/>
</dbReference>
<comment type="subcellular location">
    <subcellularLocation>
        <location evidence="1">Membrane</location>
        <topology evidence="1">Multi-pass membrane protein</topology>
    </subcellularLocation>
</comment>
<dbReference type="OrthoDB" id="18894at2759"/>
<gene>
    <name evidence="7" type="ORF">BAE44_0020893</name>
</gene>
<evidence type="ECO:0000256" key="1">
    <source>
        <dbReference type="ARBA" id="ARBA00004141"/>
    </source>
</evidence>
<accession>A0A1E5UZ87</accession>
<dbReference type="AlphaFoldDB" id="A0A1E5UZ87"/>
<feature type="non-terminal residue" evidence="7">
    <location>
        <position position="1"/>
    </location>
</feature>
<sequence>RSLLYTCREKMNSMGLLRYIAPVAVILLVPATLIIEREAFGVVATLAQEDPNFIWILLCNSSLTYFVNLTNFLVAKHTSPLTLQILRNAKGAVTVVVSILIFRNQ</sequence>
<dbReference type="EMBL" id="LWDX02057800">
    <property type="protein sequence ID" value="OEL18085.1"/>
    <property type="molecule type" value="Genomic_DNA"/>
</dbReference>
<keyword evidence="4 5" id="KW-0472">Membrane</keyword>
<evidence type="ECO:0000256" key="2">
    <source>
        <dbReference type="ARBA" id="ARBA00022692"/>
    </source>
</evidence>
<evidence type="ECO:0000256" key="5">
    <source>
        <dbReference type="SAM" id="Phobius"/>
    </source>
</evidence>
<dbReference type="InterPro" id="IPR050186">
    <property type="entry name" value="TPT_transporter"/>
</dbReference>
<dbReference type="Pfam" id="PF03151">
    <property type="entry name" value="TPT"/>
    <property type="match status" value="1"/>
</dbReference>
<evidence type="ECO:0000313" key="7">
    <source>
        <dbReference type="EMBL" id="OEL18085.1"/>
    </source>
</evidence>
<keyword evidence="3 5" id="KW-1133">Transmembrane helix</keyword>
<dbReference type="PANTHER" id="PTHR11132">
    <property type="entry name" value="SOLUTE CARRIER FAMILY 35"/>
    <property type="match status" value="1"/>
</dbReference>
<name>A0A1E5UZ87_9POAL</name>
<protein>
    <submittedName>
        <fullName evidence="7">Putative sugar phosphate/phosphate translocator</fullName>
    </submittedName>
</protein>
<proteinExistence type="predicted"/>
<dbReference type="Proteomes" id="UP000095767">
    <property type="component" value="Unassembled WGS sequence"/>
</dbReference>
<evidence type="ECO:0000256" key="4">
    <source>
        <dbReference type="ARBA" id="ARBA00023136"/>
    </source>
</evidence>
<evidence type="ECO:0000313" key="8">
    <source>
        <dbReference type="Proteomes" id="UP000095767"/>
    </source>
</evidence>